<organism evidence="6 7">
    <name type="scientific">Plectus sambesii</name>
    <dbReference type="NCBI Taxonomy" id="2011161"/>
    <lineage>
        <taxon>Eukaryota</taxon>
        <taxon>Metazoa</taxon>
        <taxon>Ecdysozoa</taxon>
        <taxon>Nematoda</taxon>
        <taxon>Chromadorea</taxon>
        <taxon>Plectida</taxon>
        <taxon>Plectina</taxon>
        <taxon>Plectoidea</taxon>
        <taxon>Plectidae</taxon>
        <taxon>Plectus</taxon>
    </lineage>
</organism>
<dbReference type="SUPFAM" id="SSF51445">
    <property type="entry name" value="(Trans)glycosidases"/>
    <property type="match status" value="1"/>
</dbReference>
<dbReference type="PANTHER" id="PTHR11177">
    <property type="entry name" value="CHITINASE"/>
    <property type="match status" value="1"/>
</dbReference>
<evidence type="ECO:0000256" key="1">
    <source>
        <dbReference type="ARBA" id="ARBA00022801"/>
    </source>
</evidence>
<dbReference type="InterPro" id="IPR001223">
    <property type="entry name" value="Glyco_hydro18_cat"/>
</dbReference>
<dbReference type="GO" id="GO:0006032">
    <property type="term" value="P:chitin catabolic process"/>
    <property type="evidence" value="ECO:0007669"/>
    <property type="project" value="TreeGrafter"/>
</dbReference>
<dbReference type="InterPro" id="IPR050314">
    <property type="entry name" value="Glycosyl_Hydrlase_18"/>
</dbReference>
<dbReference type="GO" id="GO:0004568">
    <property type="term" value="F:chitinase activity"/>
    <property type="evidence" value="ECO:0007669"/>
    <property type="project" value="UniProtKB-ARBA"/>
</dbReference>
<accession>A0A914VC61</accession>
<evidence type="ECO:0000256" key="2">
    <source>
        <dbReference type="ARBA" id="ARBA00023295"/>
    </source>
</evidence>
<comment type="similarity">
    <text evidence="4">Belongs to the glycosyl hydrolase 18 family.</text>
</comment>
<dbReference type="Gene3D" id="3.20.20.80">
    <property type="entry name" value="Glycosidases"/>
    <property type="match status" value="1"/>
</dbReference>
<name>A0A914VC61_9BILA</name>
<sequence>MFARVNNLKLVDKDLKTLLSIGGWSFGTRLFKDMSATQARRATFINSAITFVRRYGFDGIDIDWEYPQGPEDMANYVALIKEMREAVEAEVANTSRDRLLISAAVSAGEATIDTAYDIPELAKHYDFILLMSYDFHGAWETTTGFNSPLYA</sequence>
<dbReference type="GO" id="GO:0005576">
    <property type="term" value="C:extracellular region"/>
    <property type="evidence" value="ECO:0007669"/>
    <property type="project" value="TreeGrafter"/>
</dbReference>
<evidence type="ECO:0000313" key="7">
    <source>
        <dbReference type="WBParaSite" id="PSAMB.scaffold17723size1067.g37383.t1"/>
    </source>
</evidence>
<keyword evidence="6" id="KW-1185">Reference proteome</keyword>
<protein>
    <submittedName>
        <fullName evidence="7">GH18 domain-containing protein</fullName>
    </submittedName>
</protein>
<evidence type="ECO:0000313" key="6">
    <source>
        <dbReference type="Proteomes" id="UP000887566"/>
    </source>
</evidence>
<dbReference type="GO" id="GO:0005975">
    <property type="term" value="P:carbohydrate metabolic process"/>
    <property type="evidence" value="ECO:0007669"/>
    <property type="project" value="InterPro"/>
</dbReference>
<keyword evidence="1 3" id="KW-0378">Hydrolase</keyword>
<dbReference type="GO" id="GO:0008061">
    <property type="term" value="F:chitin binding"/>
    <property type="evidence" value="ECO:0007669"/>
    <property type="project" value="InterPro"/>
</dbReference>
<evidence type="ECO:0000259" key="5">
    <source>
        <dbReference type="PROSITE" id="PS51910"/>
    </source>
</evidence>
<dbReference type="AlphaFoldDB" id="A0A914VC61"/>
<feature type="domain" description="GH18" evidence="5">
    <location>
        <begin position="1"/>
        <end position="151"/>
    </location>
</feature>
<dbReference type="PROSITE" id="PS51910">
    <property type="entry name" value="GH18_2"/>
    <property type="match status" value="1"/>
</dbReference>
<dbReference type="InterPro" id="IPR001579">
    <property type="entry name" value="Glyco_hydro_18_chit_AS"/>
</dbReference>
<dbReference type="SMART" id="SM00636">
    <property type="entry name" value="Glyco_18"/>
    <property type="match status" value="1"/>
</dbReference>
<keyword evidence="2 3" id="KW-0326">Glycosidase</keyword>
<dbReference type="Proteomes" id="UP000887566">
    <property type="component" value="Unplaced"/>
</dbReference>
<dbReference type="InterPro" id="IPR011583">
    <property type="entry name" value="Chitinase_II/V-like_cat"/>
</dbReference>
<dbReference type="WBParaSite" id="PSAMB.scaffold17723size1067.g37383.t1">
    <property type="protein sequence ID" value="PSAMB.scaffold17723size1067.g37383.t1"/>
    <property type="gene ID" value="PSAMB.scaffold17723size1067.g37383"/>
</dbReference>
<evidence type="ECO:0000256" key="3">
    <source>
        <dbReference type="RuleBase" id="RU000489"/>
    </source>
</evidence>
<reference evidence="7" key="1">
    <citation type="submission" date="2022-11" db="UniProtKB">
        <authorList>
            <consortium name="WormBaseParasite"/>
        </authorList>
    </citation>
    <scope>IDENTIFICATION</scope>
</reference>
<proteinExistence type="inferred from homology"/>
<dbReference type="PANTHER" id="PTHR11177:SF400">
    <property type="entry name" value="ENDOCHITINASE-RELATED"/>
    <property type="match status" value="1"/>
</dbReference>
<dbReference type="PROSITE" id="PS01095">
    <property type="entry name" value="GH18_1"/>
    <property type="match status" value="1"/>
</dbReference>
<dbReference type="InterPro" id="IPR017853">
    <property type="entry name" value="GH"/>
</dbReference>
<evidence type="ECO:0000256" key="4">
    <source>
        <dbReference type="RuleBase" id="RU004453"/>
    </source>
</evidence>
<dbReference type="Pfam" id="PF00704">
    <property type="entry name" value="Glyco_hydro_18"/>
    <property type="match status" value="1"/>
</dbReference>